<feature type="region of interest" description="Disordered" evidence="1">
    <location>
        <begin position="24"/>
        <end position="105"/>
    </location>
</feature>
<sequence>MSTINKKEIKPATTWRLEKVKQRALLAQQKKQQQQQQQQQQENSANNNTKYHHNHHHQYQGSLSSQHSDTPVDIIDNPHTRESTHSLGRLIPASSSTTAGLLSDDLTKTRHESTYSAYSDASDRFSFDQRSNSRIELQQISPASSTSNNSNIKTSDLRVEPLLPRNASVSK</sequence>
<reference evidence="2 3" key="1">
    <citation type="journal article" date="2023" name="Elife">
        <title>Identification of key yeast species and microbe-microbe interactions impacting larval growth of Drosophila in the wild.</title>
        <authorList>
            <person name="Mure A."/>
            <person name="Sugiura Y."/>
            <person name="Maeda R."/>
            <person name="Honda K."/>
            <person name="Sakurai N."/>
            <person name="Takahashi Y."/>
            <person name="Watada M."/>
            <person name="Katoh T."/>
            <person name="Gotoh A."/>
            <person name="Gotoh Y."/>
            <person name="Taniguchi I."/>
            <person name="Nakamura K."/>
            <person name="Hayashi T."/>
            <person name="Katayama T."/>
            <person name="Uemura T."/>
            <person name="Hattori Y."/>
        </authorList>
    </citation>
    <scope>NUCLEOTIDE SEQUENCE [LARGE SCALE GENOMIC DNA]</scope>
    <source>
        <strain evidence="2 3">SC-9</strain>
    </source>
</reference>
<protein>
    <submittedName>
        <fullName evidence="2">Uncharacterized protein</fullName>
    </submittedName>
</protein>
<feature type="compositionally biased region" description="Polar residues" evidence="1">
    <location>
        <begin position="59"/>
        <end position="69"/>
    </location>
</feature>
<organism evidence="2 3">
    <name type="scientific">Saccharomycopsis crataegensis</name>
    <dbReference type="NCBI Taxonomy" id="43959"/>
    <lineage>
        <taxon>Eukaryota</taxon>
        <taxon>Fungi</taxon>
        <taxon>Dikarya</taxon>
        <taxon>Ascomycota</taxon>
        <taxon>Saccharomycotina</taxon>
        <taxon>Saccharomycetes</taxon>
        <taxon>Saccharomycopsidaceae</taxon>
        <taxon>Saccharomycopsis</taxon>
    </lineage>
</organism>
<dbReference type="Proteomes" id="UP001360560">
    <property type="component" value="Unassembled WGS sequence"/>
</dbReference>
<evidence type="ECO:0000313" key="3">
    <source>
        <dbReference type="Proteomes" id="UP001360560"/>
    </source>
</evidence>
<feature type="compositionally biased region" description="Low complexity" evidence="1">
    <location>
        <begin position="28"/>
        <end position="49"/>
    </location>
</feature>
<name>A0AAV5QLH6_9ASCO</name>
<proteinExistence type="predicted"/>
<dbReference type="EMBL" id="BTFZ01000006">
    <property type="protein sequence ID" value="GMM35479.1"/>
    <property type="molecule type" value="Genomic_DNA"/>
</dbReference>
<comment type="caution">
    <text evidence="2">The sequence shown here is derived from an EMBL/GenBank/DDBJ whole genome shotgun (WGS) entry which is preliminary data.</text>
</comment>
<gene>
    <name evidence="2" type="ORF">DASC09_028040</name>
</gene>
<dbReference type="AlphaFoldDB" id="A0AAV5QLH6"/>
<dbReference type="GeneID" id="90073458"/>
<evidence type="ECO:0000256" key="1">
    <source>
        <dbReference type="SAM" id="MobiDB-lite"/>
    </source>
</evidence>
<feature type="region of interest" description="Disordered" evidence="1">
    <location>
        <begin position="136"/>
        <end position="171"/>
    </location>
</feature>
<accession>A0AAV5QLH6</accession>
<evidence type="ECO:0000313" key="2">
    <source>
        <dbReference type="EMBL" id="GMM35479.1"/>
    </source>
</evidence>
<dbReference type="RefSeq" id="XP_064852479.1">
    <property type="nucleotide sequence ID" value="XM_064996407.1"/>
</dbReference>
<keyword evidence="3" id="KW-1185">Reference proteome</keyword>